<name>A0A6A3BQQ0_HIBSY</name>
<dbReference type="Proteomes" id="UP000436088">
    <property type="component" value="Unassembled WGS sequence"/>
</dbReference>
<proteinExistence type="predicted"/>
<reference evidence="1" key="1">
    <citation type="submission" date="2019-09" db="EMBL/GenBank/DDBJ databases">
        <title>Draft genome information of white flower Hibiscus syriacus.</title>
        <authorList>
            <person name="Kim Y.-M."/>
        </authorList>
    </citation>
    <scope>NUCLEOTIDE SEQUENCE [LARGE SCALE GENOMIC DNA]</scope>
    <source>
        <strain evidence="1">YM2019G1</strain>
    </source>
</reference>
<dbReference type="InterPro" id="IPR019734">
    <property type="entry name" value="TPR_rpt"/>
</dbReference>
<dbReference type="Pfam" id="PF13174">
    <property type="entry name" value="TPR_6"/>
    <property type="match status" value="1"/>
</dbReference>
<dbReference type="AlphaFoldDB" id="A0A6A3BQQ0"/>
<dbReference type="Gene3D" id="1.25.40.10">
    <property type="entry name" value="Tetratricopeptide repeat domain"/>
    <property type="match status" value="1"/>
</dbReference>
<accession>A0A6A3BQQ0</accession>
<dbReference type="EMBL" id="VEPZ02000792">
    <property type="protein sequence ID" value="KAE8719246.1"/>
    <property type="molecule type" value="Genomic_DNA"/>
</dbReference>
<evidence type="ECO:0000313" key="1">
    <source>
        <dbReference type="EMBL" id="KAE8719246.1"/>
    </source>
</evidence>
<keyword evidence="2" id="KW-1185">Reference proteome</keyword>
<gene>
    <name evidence="1" type="ORF">F3Y22_tig00109972pilonHSYRG00318</name>
</gene>
<organism evidence="1 2">
    <name type="scientific">Hibiscus syriacus</name>
    <name type="common">Rose of Sharon</name>
    <dbReference type="NCBI Taxonomy" id="106335"/>
    <lineage>
        <taxon>Eukaryota</taxon>
        <taxon>Viridiplantae</taxon>
        <taxon>Streptophyta</taxon>
        <taxon>Embryophyta</taxon>
        <taxon>Tracheophyta</taxon>
        <taxon>Spermatophyta</taxon>
        <taxon>Magnoliopsida</taxon>
        <taxon>eudicotyledons</taxon>
        <taxon>Gunneridae</taxon>
        <taxon>Pentapetalae</taxon>
        <taxon>rosids</taxon>
        <taxon>malvids</taxon>
        <taxon>Malvales</taxon>
        <taxon>Malvaceae</taxon>
        <taxon>Malvoideae</taxon>
        <taxon>Hibiscus</taxon>
    </lineage>
</organism>
<comment type="caution">
    <text evidence="1">The sequence shown here is derived from an EMBL/GenBank/DDBJ whole genome shotgun (WGS) entry which is preliminary data.</text>
</comment>
<protein>
    <submittedName>
        <fullName evidence="1">Protein SLOW GREEN 1</fullName>
    </submittedName>
</protein>
<sequence>MGQTEKARRLFDEILQSDPFAYETLYEYALLMDRCGEGEAVLKRLEGVVALAEREKKAKEARDVRFIISQLHFLQNDLDKAFMSYQQLAKEDPTDFKPYFCQGLIYRVLNMNDEAQKQFSKCGNLSLSTHQPEGHLRPRL</sequence>
<dbReference type="SUPFAM" id="SSF48452">
    <property type="entry name" value="TPR-like"/>
    <property type="match status" value="1"/>
</dbReference>
<evidence type="ECO:0000313" key="2">
    <source>
        <dbReference type="Proteomes" id="UP000436088"/>
    </source>
</evidence>
<dbReference type="InterPro" id="IPR011990">
    <property type="entry name" value="TPR-like_helical_dom_sf"/>
</dbReference>